<reference evidence="9 10" key="1">
    <citation type="journal article" date="2012" name="Proc. Natl. Acad. Sci. U.S.A.">
        <title>Genome and physiology of a model Epsilonproteobacterium responsible for sulfide detoxification in marine oxygen depletion zones.</title>
        <authorList>
            <person name="Grote J."/>
            <person name="Schott T."/>
            <person name="Bruckner C.G."/>
            <person name="Glockner F.O."/>
            <person name="Jost G."/>
            <person name="Teeling H."/>
            <person name="Labrenz M."/>
            <person name="Jurgens K."/>
        </authorList>
    </citation>
    <scope>NUCLEOTIDE SEQUENCE [LARGE SCALE GENOMIC DNA]</scope>
    <source>
        <strain evidence="9 10">GD1</strain>
    </source>
</reference>
<keyword evidence="4 9" id="KW-0808">Transferase</keyword>
<evidence type="ECO:0000256" key="1">
    <source>
        <dbReference type="ARBA" id="ARBA00004651"/>
    </source>
</evidence>
<dbReference type="RefSeq" id="WP_008337678.1">
    <property type="nucleotide sequence ID" value="NZ_AFRZ01000001.1"/>
</dbReference>
<name>B6BKE6_SULGG</name>
<feature type="transmembrane region" description="Helical" evidence="8">
    <location>
        <begin position="360"/>
        <end position="379"/>
    </location>
</feature>
<feature type="transmembrane region" description="Helical" evidence="8">
    <location>
        <begin position="209"/>
        <end position="226"/>
    </location>
</feature>
<dbReference type="InterPro" id="IPR050297">
    <property type="entry name" value="LipidA_mod_glycosyltrf_83"/>
</dbReference>
<protein>
    <submittedName>
        <fullName evidence="9">Putative Glycosyl transferase, family 39</fullName>
    </submittedName>
</protein>
<dbReference type="GO" id="GO:0016763">
    <property type="term" value="F:pentosyltransferase activity"/>
    <property type="evidence" value="ECO:0007669"/>
    <property type="project" value="TreeGrafter"/>
</dbReference>
<feature type="transmembrane region" description="Helical" evidence="8">
    <location>
        <begin position="84"/>
        <end position="103"/>
    </location>
</feature>
<proteinExistence type="predicted"/>
<dbReference type="GO" id="GO:0005886">
    <property type="term" value="C:plasma membrane"/>
    <property type="evidence" value="ECO:0007669"/>
    <property type="project" value="UniProtKB-SubCell"/>
</dbReference>
<keyword evidence="10" id="KW-1185">Reference proteome</keyword>
<keyword evidence="3" id="KW-0328">Glycosyltransferase</keyword>
<evidence type="ECO:0000256" key="4">
    <source>
        <dbReference type="ARBA" id="ARBA00022679"/>
    </source>
</evidence>
<accession>B6BKE6</accession>
<keyword evidence="2" id="KW-1003">Cell membrane</keyword>
<dbReference type="Proteomes" id="UP000006431">
    <property type="component" value="Unassembled WGS sequence"/>
</dbReference>
<feature type="transmembrane region" description="Helical" evidence="8">
    <location>
        <begin position="115"/>
        <end position="133"/>
    </location>
</feature>
<evidence type="ECO:0000256" key="8">
    <source>
        <dbReference type="SAM" id="Phobius"/>
    </source>
</evidence>
<feature type="transmembrane region" description="Helical" evidence="8">
    <location>
        <begin position="385"/>
        <end position="403"/>
    </location>
</feature>
<evidence type="ECO:0000256" key="2">
    <source>
        <dbReference type="ARBA" id="ARBA00022475"/>
    </source>
</evidence>
<dbReference type="STRING" id="929558.SMGD1_0474"/>
<dbReference type="GO" id="GO:0009103">
    <property type="term" value="P:lipopolysaccharide biosynthetic process"/>
    <property type="evidence" value="ECO:0007669"/>
    <property type="project" value="UniProtKB-ARBA"/>
</dbReference>
<organism evidence="9 10">
    <name type="scientific">Sulfurimonas gotlandica (strain DSM 19862 / JCM 16533 / GD1)</name>
    <dbReference type="NCBI Taxonomy" id="929558"/>
    <lineage>
        <taxon>Bacteria</taxon>
        <taxon>Pseudomonadati</taxon>
        <taxon>Campylobacterota</taxon>
        <taxon>Epsilonproteobacteria</taxon>
        <taxon>Campylobacterales</taxon>
        <taxon>Sulfurimonadaceae</taxon>
        <taxon>Sulfurimonas</taxon>
    </lineage>
</organism>
<feature type="transmembrane region" description="Helical" evidence="8">
    <location>
        <begin position="169"/>
        <end position="197"/>
    </location>
</feature>
<feature type="transmembrane region" description="Helical" evidence="8">
    <location>
        <begin position="140"/>
        <end position="157"/>
    </location>
</feature>
<dbReference type="eggNOG" id="COG1807">
    <property type="taxonomic scope" value="Bacteria"/>
</dbReference>
<dbReference type="PATRIC" id="fig|929558.5.peg.473"/>
<feature type="transmembrane region" description="Helical" evidence="8">
    <location>
        <begin position="7"/>
        <end position="30"/>
    </location>
</feature>
<feature type="transmembrane region" description="Helical" evidence="8">
    <location>
        <begin position="60"/>
        <end position="77"/>
    </location>
</feature>
<keyword evidence="7 8" id="KW-0472">Membrane</keyword>
<gene>
    <name evidence="9" type="ORF">SMGD1_0474</name>
</gene>
<keyword evidence="5 8" id="KW-0812">Transmembrane</keyword>
<dbReference type="OrthoDB" id="136232at2"/>
<evidence type="ECO:0000256" key="5">
    <source>
        <dbReference type="ARBA" id="ARBA00022692"/>
    </source>
</evidence>
<dbReference type="AlphaFoldDB" id="B6BKE6"/>
<evidence type="ECO:0000256" key="7">
    <source>
        <dbReference type="ARBA" id="ARBA00023136"/>
    </source>
</evidence>
<feature type="transmembrane region" description="Helical" evidence="8">
    <location>
        <begin position="326"/>
        <end position="348"/>
    </location>
</feature>
<dbReference type="PANTHER" id="PTHR33908">
    <property type="entry name" value="MANNOSYLTRANSFERASE YKCB-RELATED"/>
    <property type="match status" value="1"/>
</dbReference>
<keyword evidence="6 8" id="KW-1133">Transmembrane helix</keyword>
<evidence type="ECO:0000313" key="9">
    <source>
        <dbReference type="EMBL" id="EHP29001.1"/>
    </source>
</evidence>
<evidence type="ECO:0000256" key="3">
    <source>
        <dbReference type="ARBA" id="ARBA00022676"/>
    </source>
</evidence>
<dbReference type="PANTHER" id="PTHR33908:SF11">
    <property type="entry name" value="MEMBRANE PROTEIN"/>
    <property type="match status" value="1"/>
</dbReference>
<accession>H1FV75</accession>
<dbReference type="EMBL" id="AFRZ01000001">
    <property type="protein sequence ID" value="EHP29001.1"/>
    <property type="molecule type" value="Genomic_DNA"/>
</dbReference>
<comment type="caution">
    <text evidence="9">The sequence shown here is derived from an EMBL/GenBank/DDBJ whole genome shotgun (WGS) entry which is preliminary data.</text>
</comment>
<sequence>MLPLNKNYIALVSILAYVVYIIVNFIYFSIGTVFGDETRFIAEAITLSESGEFWNYKDRAWEMPLTAVIYSIFYSLFENERNLIIFVRLFQPLLLVLQAFLLYKISLKIFDNKLSALIAFTITLFYPFFIFYQGLLLSETFFNTVLIVSFYFIYRWYEDDFKIDTSFLLANIFLLLSIYIKGTLSILPPLLLTVFFVVNKLELKSAIKVFLYSTLIYIFLMTPWWIRNYMIFDQFVPFTTSSGKVLYLGNNPANKYGGCDMAVDVDRKEFTSIGTIDDELERNKLFKYKAIEFIKNNPDRFFELMLLKFKRFYNIIPNADKYKQGYFKWITLVSYGSIFTLFLVSIVIHAKYYKRLTAIYILFIYFTLLHMVFIASLRYRLPLEPFMILLSSNVIAIIYRRIYGSKN</sequence>
<evidence type="ECO:0000256" key="6">
    <source>
        <dbReference type="ARBA" id="ARBA00022989"/>
    </source>
</evidence>
<dbReference type="HOGENOM" id="CLU_048081_1_0_7"/>
<comment type="subcellular location">
    <subcellularLocation>
        <location evidence="1">Cell membrane</location>
        <topology evidence="1">Multi-pass membrane protein</topology>
    </subcellularLocation>
</comment>
<evidence type="ECO:0000313" key="10">
    <source>
        <dbReference type="Proteomes" id="UP000006431"/>
    </source>
</evidence>